<dbReference type="Pfam" id="PF17032">
    <property type="entry name" value="Zn_ribbon_15"/>
    <property type="match status" value="1"/>
</dbReference>
<evidence type="ECO:0000313" key="3">
    <source>
        <dbReference type="Proteomes" id="UP000283530"/>
    </source>
</evidence>
<keyword evidence="3" id="KW-1185">Reference proteome</keyword>
<reference evidence="2 3" key="1">
    <citation type="journal article" date="2019" name="Nat. Plants">
        <title>Stout camphor tree genome fills gaps in understanding of flowering plant genome evolution.</title>
        <authorList>
            <person name="Chaw S.M."/>
            <person name="Liu Y.C."/>
            <person name="Wu Y.W."/>
            <person name="Wang H.Y."/>
            <person name="Lin C.I."/>
            <person name="Wu C.S."/>
            <person name="Ke H.M."/>
            <person name="Chang L.Y."/>
            <person name="Hsu C.Y."/>
            <person name="Yang H.T."/>
            <person name="Sudianto E."/>
            <person name="Hsu M.H."/>
            <person name="Wu K.P."/>
            <person name="Wang L.N."/>
            <person name="Leebens-Mack J.H."/>
            <person name="Tsai I.J."/>
        </authorList>
    </citation>
    <scope>NUCLEOTIDE SEQUENCE [LARGE SCALE GENOMIC DNA]</scope>
    <source>
        <strain evidence="3">cv. Chaw 1501</strain>
        <tissue evidence="2">Young leaves</tissue>
    </source>
</reference>
<proteinExistence type="predicted"/>
<dbReference type="PANTHER" id="PTHR36718">
    <property type="entry name" value="OS05G0435400 PROTEIN"/>
    <property type="match status" value="1"/>
</dbReference>
<organism evidence="2 3">
    <name type="scientific">Cinnamomum micranthum f. kanehirae</name>
    <dbReference type="NCBI Taxonomy" id="337451"/>
    <lineage>
        <taxon>Eukaryota</taxon>
        <taxon>Viridiplantae</taxon>
        <taxon>Streptophyta</taxon>
        <taxon>Embryophyta</taxon>
        <taxon>Tracheophyta</taxon>
        <taxon>Spermatophyta</taxon>
        <taxon>Magnoliopsida</taxon>
        <taxon>Magnoliidae</taxon>
        <taxon>Laurales</taxon>
        <taxon>Lauraceae</taxon>
        <taxon>Cinnamomum</taxon>
    </lineage>
</organism>
<dbReference type="AlphaFoldDB" id="A0A3S3P4S5"/>
<sequence length="114" mass="13016">MFFFFVGGVTQQVRQVLKPGAGRCIVCGSRADLVEYEKVLKLFFIPVWKWPGKEPLMHCNNCDLFFPPSFSLPPPPRESSRSPVSMISDTLRCQFCDRDVDPEFRFCPYCGSAL</sequence>
<accession>A0A3S3P4S5</accession>
<feature type="domain" description="Zinc-ribbon 15" evidence="1">
    <location>
        <begin position="23"/>
        <end position="111"/>
    </location>
</feature>
<comment type="caution">
    <text evidence="2">The sequence shown here is derived from an EMBL/GenBank/DDBJ whole genome shotgun (WGS) entry which is preliminary data.</text>
</comment>
<name>A0A3S3P4S5_9MAGN</name>
<evidence type="ECO:0000259" key="1">
    <source>
        <dbReference type="Pfam" id="PF17032"/>
    </source>
</evidence>
<protein>
    <recommendedName>
        <fullName evidence="1">Zinc-ribbon 15 domain-containing protein</fullName>
    </recommendedName>
</protein>
<dbReference type="PANTHER" id="PTHR36718:SF1">
    <property type="entry name" value="DOUBLE ZINC RIBBON PROTEIN MJ0416"/>
    <property type="match status" value="1"/>
</dbReference>
<dbReference type="EMBL" id="QPKB01000004">
    <property type="protein sequence ID" value="RWR82935.1"/>
    <property type="molecule type" value="Genomic_DNA"/>
</dbReference>
<dbReference type="InterPro" id="IPR053281">
    <property type="entry name" value="Double_zinc_ribbon"/>
</dbReference>
<dbReference type="OrthoDB" id="1850117at2759"/>
<dbReference type="Proteomes" id="UP000283530">
    <property type="component" value="Unassembled WGS sequence"/>
</dbReference>
<evidence type="ECO:0000313" key="2">
    <source>
        <dbReference type="EMBL" id="RWR82935.1"/>
    </source>
</evidence>
<gene>
    <name evidence="2" type="ORF">CKAN_01167500</name>
</gene>
<dbReference type="InterPro" id="IPR031493">
    <property type="entry name" value="Zinc_ribbon_15"/>
</dbReference>